<name>A0A1Y2MPQ5_PSEAH</name>
<dbReference type="EMBL" id="MIGB01000032">
    <property type="protein sequence ID" value="OSY37162.1"/>
    <property type="molecule type" value="Genomic_DNA"/>
</dbReference>
<dbReference type="GO" id="GO:2000142">
    <property type="term" value="P:regulation of DNA-templated transcription initiation"/>
    <property type="evidence" value="ECO:0007669"/>
    <property type="project" value="TreeGrafter"/>
</dbReference>
<keyword evidence="4" id="KW-0010">Activator</keyword>
<accession>A0A1Y2MPQ5</accession>
<dbReference type="InterPro" id="IPR036390">
    <property type="entry name" value="WH_DNA-bd_sf"/>
</dbReference>
<dbReference type="OrthoDB" id="3181812at2"/>
<evidence type="ECO:0000256" key="2">
    <source>
        <dbReference type="ARBA" id="ARBA00023015"/>
    </source>
</evidence>
<keyword evidence="3" id="KW-0238">DNA-binding</keyword>
<keyword evidence="5" id="KW-0804">Transcription</keyword>
<dbReference type="PROSITE" id="PS50931">
    <property type="entry name" value="HTH_LYSR"/>
    <property type="match status" value="1"/>
</dbReference>
<dbReference type="SUPFAM" id="SSF53850">
    <property type="entry name" value="Periplasmic binding protein-like II"/>
    <property type="match status" value="1"/>
</dbReference>
<dbReference type="AlphaFoldDB" id="A0A1Y2MPQ5"/>
<evidence type="ECO:0000259" key="6">
    <source>
        <dbReference type="PROSITE" id="PS50931"/>
    </source>
</evidence>
<dbReference type="GO" id="GO:0003700">
    <property type="term" value="F:DNA-binding transcription factor activity"/>
    <property type="evidence" value="ECO:0007669"/>
    <property type="project" value="InterPro"/>
</dbReference>
<proteinExistence type="inferred from homology"/>
<dbReference type="InterPro" id="IPR036388">
    <property type="entry name" value="WH-like_DNA-bd_sf"/>
</dbReference>
<dbReference type="STRING" id="2074.BG845_04856"/>
<comment type="caution">
    <text evidence="7">The sequence shown here is derived from an EMBL/GenBank/DDBJ whole genome shotgun (WGS) entry which is preliminary data.</text>
</comment>
<feature type="domain" description="HTH lysR-type" evidence="6">
    <location>
        <begin position="1"/>
        <end position="58"/>
    </location>
</feature>
<dbReference type="GO" id="GO:0003677">
    <property type="term" value="F:DNA binding"/>
    <property type="evidence" value="ECO:0007669"/>
    <property type="project" value="UniProtKB-KW"/>
</dbReference>
<organism evidence="7 8">
    <name type="scientific">Pseudonocardia autotrophica</name>
    <name type="common">Amycolata autotrophica</name>
    <name type="synonym">Nocardia autotrophica</name>
    <dbReference type="NCBI Taxonomy" id="2074"/>
    <lineage>
        <taxon>Bacteria</taxon>
        <taxon>Bacillati</taxon>
        <taxon>Actinomycetota</taxon>
        <taxon>Actinomycetes</taxon>
        <taxon>Pseudonocardiales</taxon>
        <taxon>Pseudonocardiaceae</taxon>
        <taxon>Pseudonocardia</taxon>
    </lineage>
</organism>
<dbReference type="SUPFAM" id="SSF46785">
    <property type="entry name" value="Winged helix' DNA-binding domain"/>
    <property type="match status" value="1"/>
</dbReference>
<dbReference type="Gene3D" id="3.40.190.290">
    <property type="match status" value="1"/>
</dbReference>
<dbReference type="Pfam" id="PF03466">
    <property type="entry name" value="LysR_substrate"/>
    <property type="match status" value="1"/>
</dbReference>
<evidence type="ECO:0000313" key="8">
    <source>
        <dbReference type="Proteomes" id="UP000194360"/>
    </source>
</evidence>
<sequence>MELRQLSYFECLYRERNVTRAAARLNIVQSALSMQIAKLENELGQALFERNRRGVTPTAAGEQAYRLFAPLLEQLTTARDAIAGNGTPVTGAIRIGLVASATNEALADTVARFAVAHPQVSIHATYGFSAELVEQVRSGALDCAVINQNFVQDDLDCQDILDEELLVATGAHVELDVPVPVPLPALAGLDLVLPSRRHGLRMVLDDALRAHAVAVHPRLEVDDLSVMTSLVARSGRVTVLPASIVEPRLRDGTLRAYPIARPGLSRRMLCVRLPDRPRSDAVALFVDGLATRLETLARSSVRLTDPDQENDHDS</sequence>
<dbReference type="PANTHER" id="PTHR30293:SF0">
    <property type="entry name" value="NITROGEN ASSIMILATION REGULATORY PROTEIN NAC"/>
    <property type="match status" value="1"/>
</dbReference>
<dbReference type="Proteomes" id="UP000194360">
    <property type="component" value="Unassembled WGS sequence"/>
</dbReference>
<evidence type="ECO:0000256" key="1">
    <source>
        <dbReference type="ARBA" id="ARBA00009437"/>
    </source>
</evidence>
<dbReference type="PRINTS" id="PR00039">
    <property type="entry name" value="HTHLYSR"/>
</dbReference>
<gene>
    <name evidence="7" type="primary">gltC_8</name>
    <name evidence="7" type="ORF">BG845_04856</name>
</gene>
<dbReference type="FunFam" id="1.10.10.10:FF:000001">
    <property type="entry name" value="LysR family transcriptional regulator"/>
    <property type="match status" value="1"/>
</dbReference>
<dbReference type="InterPro" id="IPR005119">
    <property type="entry name" value="LysR_subst-bd"/>
</dbReference>
<keyword evidence="2" id="KW-0805">Transcription regulation</keyword>
<evidence type="ECO:0000313" key="7">
    <source>
        <dbReference type="EMBL" id="OSY37162.1"/>
    </source>
</evidence>
<dbReference type="PANTHER" id="PTHR30293">
    <property type="entry name" value="TRANSCRIPTIONAL REGULATORY PROTEIN NAC-RELATED"/>
    <property type="match status" value="1"/>
</dbReference>
<keyword evidence="8" id="KW-1185">Reference proteome</keyword>
<dbReference type="CDD" id="cd05466">
    <property type="entry name" value="PBP2_LTTR_substrate"/>
    <property type="match status" value="1"/>
</dbReference>
<evidence type="ECO:0000256" key="4">
    <source>
        <dbReference type="ARBA" id="ARBA00023159"/>
    </source>
</evidence>
<reference evidence="7 8" key="1">
    <citation type="submission" date="2016-09" db="EMBL/GenBank/DDBJ databases">
        <title>Pseudonocardia autotrophica DSM535, a candidate organism with high potential of specific P450 cytochromes.</title>
        <authorList>
            <person name="Grumaz C."/>
            <person name="Vainshtein Y."/>
            <person name="Kirstahler P."/>
            <person name="Sohn K."/>
        </authorList>
    </citation>
    <scope>NUCLEOTIDE SEQUENCE [LARGE SCALE GENOMIC DNA]</scope>
    <source>
        <strain evidence="7 8">DSM 535</strain>
    </source>
</reference>
<evidence type="ECO:0000256" key="5">
    <source>
        <dbReference type="ARBA" id="ARBA00023163"/>
    </source>
</evidence>
<comment type="similarity">
    <text evidence="1">Belongs to the LysR transcriptional regulatory family.</text>
</comment>
<dbReference type="Gene3D" id="1.10.10.10">
    <property type="entry name" value="Winged helix-like DNA-binding domain superfamily/Winged helix DNA-binding domain"/>
    <property type="match status" value="1"/>
</dbReference>
<evidence type="ECO:0000256" key="3">
    <source>
        <dbReference type="ARBA" id="ARBA00023125"/>
    </source>
</evidence>
<dbReference type="Pfam" id="PF00126">
    <property type="entry name" value="HTH_1"/>
    <property type="match status" value="1"/>
</dbReference>
<dbReference type="InterPro" id="IPR000847">
    <property type="entry name" value="LysR_HTH_N"/>
</dbReference>
<protein>
    <submittedName>
        <fullName evidence="7">HTH-type transcriptional regulator GltC</fullName>
    </submittedName>
</protein>
<dbReference type="RefSeq" id="WP_085915019.1">
    <property type="nucleotide sequence ID" value="NZ_AP018920.1"/>
</dbReference>